<gene>
    <name evidence="2" type="ORF">L484_014145</name>
</gene>
<evidence type="ECO:0000256" key="1">
    <source>
        <dbReference type="SAM" id="MobiDB-lite"/>
    </source>
</evidence>
<dbReference type="Proteomes" id="UP000030645">
    <property type="component" value="Unassembled WGS sequence"/>
</dbReference>
<dbReference type="AlphaFoldDB" id="W9R969"/>
<feature type="compositionally biased region" description="Basic and acidic residues" evidence="1">
    <location>
        <begin position="43"/>
        <end position="67"/>
    </location>
</feature>
<accession>W9R969</accession>
<feature type="region of interest" description="Disordered" evidence="1">
    <location>
        <begin position="1"/>
        <end position="87"/>
    </location>
</feature>
<dbReference type="EMBL" id="KE344740">
    <property type="protein sequence ID" value="EXB77019.1"/>
    <property type="molecule type" value="Genomic_DNA"/>
</dbReference>
<organism evidence="2 3">
    <name type="scientific">Morus notabilis</name>
    <dbReference type="NCBI Taxonomy" id="981085"/>
    <lineage>
        <taxon>Eukaryota</taxon>
        <taxon>Viridiplantae</taxon>
        <taxon>Streptophyta</taxon>
        <taxon>Embryophyta</taxon>
        <taxon>Tracheophyta</taxon>
        <taxon>Spermatophyta</taxon>
        <taxon>Magnoliopsida</taxon>
        <taxon>eudicotyledons</taxon>
        <taxon>Gunneridae</taxon>
        <taxon>Pentapetalae</taxon>
        <taxon>rosids</taxon>
        <taxon>fabids</taxon>
        <taxon>Rosales</taxon>
        <taxon>Moraceae</taxon>
        <taxon>Moreae</taxon>
        <taxon>Morus</taxon>
    </lineage>
</organism>
<evidence type="ECO:0000313" key="2">
    <source>
        <dbReference type="EMBL" id="EXB77019.1"/>
    </source>
</evidence>
<reference evidence="3" key="1">
    <citation type="submission" date="2013-01" db="EMBL/GenBank/DDBJ databases">
        <title>Draft Genome Sequence of a Mulberry Tree, Morus notabilis C.K. Schneid.</title>
        <authorList>
            <person name="He N."/>
            <person name="Zhao S."/>
        </authorList>
    </citation>
    <scope>NUCLEOTIDE SEQUENCE</scope>
</reference>
<proteinExistence type="predicted"/>
<protein>
    <submittedName>
        <fullName evidence="2">Uncharacterized protein</fullName>
    </submittedName>
</protein>
<keyword evidence="3" id="KW-1185">Reference proteome</keyword>
<name>W9R969_9ROSA</name>
<sequence length="87" mass="9600">MQVTKQKQNLQKENNKKTNLKFCFERGGRGGGSGSAGTAAGDGNKREGIGIERKKGQREKGEREWKRERKLRAAGAAAVRGRRGRES</sequence>
<feature type="compositionally biased region" description="Low complexity" evidence="1">
    <location>
        <begin position="1"/>
        <end position="12"/>
    </location>
</feature>
<evidence type="ECO:0000313" key="3">
    <source>
        <dbReference type="Proteomes" id="UP000030645"/>
    </source>
</evidence>